<accession>D6TYY4</accession>
<keyword evidence="1" id="KW-0472">Membrane</keyword>
<keyword evidence="1" id="KW-1133">Transmembrane helix</keyword>
<evidence type="ECO:0000313" key="3">
    <source>
        <dbReference type="Proteomes" id="UP000004508"/>
    </source>
</evidence>
<organism evidence="2 3">
    <name type="scientific">Ktedonobacter racemifer DSM 44963</name>
    <dbReference type="NCBI Taxonomy" id="485913"/>
    <lineage>
        <taxon>Bacteria</taxon>
        <taxon>Bacillati</taxon>
        <taxon>Chloroflexota</taxon>
        <taxon>Ktedonobacteria</taxon>
        <taxon>Ktedonobacterales</taxon>
        <taxon>Ktedonobacteraceae</taxon>
        <taxon>Ktedonobacter</taxon>
    </lineage>
</organism>
<gene>
    <name evidence="2" type="ORF">Krac_2521</name>
</gene>
<comment type="caution">
    <text evidence="2">The sequence shown here is derived from an EMBL/GenBank/DDBJ whole genome shotgun (WGS) entry which is preliminary data.</text>
</comment>
<dbReference type="STRING" id="485913.Krac_2521"/>
<proteinExistence type="predicted"/>
<dbReference type="EMBL" id="ADVG01000004">
    <property type="protein sequence ID" value="EFH81774.1"/>
    <property type="molecule type" value="Genomic_DNA"/>
</dbReference>
<evidence type="ECO:0000256" key="1">
    <source>
        <dbReference type="SAM" id="Phobius"/>
    </source>
</evidence>
<dbReference type="AlphaFoldDB" id="D6TYY4"/>
<sequence length="77" mass="8642">MRTLPTAKSVIFIALIEITFLLGIFISFFPHLHRSSPQEIIFLALIMECLCHLCLFAGIGIQKLTINALTKANKNNQ</sequence>
<dbReference type="InParanoid" id="D6TYY4"/>
<name>D6TYY4_KTERA</name>
<feature type="transmembrane region" description="Helical" evidence="1">
    <location>
        <begin position="9"/>
        <end position="28"/>
    </location>
</feature>
<keyword evidence="1" id="KW-0812">Transmembrane</keyword>
<evidence type="ECO:0000313" key="2">
    <source>
        <dbReference type="EMBL" id="EFH81774.1"/>
    </source>
</evidence>
<keyword evidence="3" id="KW-1185">Reference proteome</keyword>
<feature type="transmembrane region" description="Helical" evidence="1">
    <location>
        <begin position="40"/>
        <end position="61"/>
    </location>
</feature>
<dbReference type="Proteomes" id="UP000004508">
    <property type="component" value="Unassembled WGS sequence"/>
</dbReference>
<reference evidence="2 3" key="1">
    <citation type="journal article" date="2011" name="Stand. Genomic Sci.">
        <title>Non-contiguous finished genome sequence and contextual data of the filamentous soil bacterium Ktedonobacter racemifer type strain (SOSP1-21).</title>
        <authorList>
            <person name="Chang Y.J."/>
            <person name="Land M."/>
            <person name="Hauser L."/>
            <person name="Chertkov O."/>
            <person name="Del Rio T.G."/>
            <person name="Nolan M."/>
            <person name="Copeland A."/>
            <person name="Tice H."/>
            <person name="Cheng J.F."/>
            <person name="Lucas S."/>
            <person name="Han C."/>
            <person name="Goodwin L."/>
            <person name="Pitluck S."/>
            <person name="Ivanova N."/>
            <person name="Ovchinikova G."/>
            <person name="Pati A."/>
            <person name="Chen A."/>
            <person name="Palaniappan K."/>
            <person name="Mavromatis K."/>
            <person name="Liolios K."/>
            <person name="Brettin T."/>
            <person name="Fiebig A."/>
            <person name="Rohde M."/>
            <person name="Abt B."/>
            <person name="Goker M."/>
            <person name="Detter J.C."/>
            <person name="Woyke T."/>
            <person name="Bristow J."/>
            <person name="Eisen J.A."/>
            <person name="Markowitz V."/>
            <person name="Hugenholtz P."/>
            <person name="Kyrpides N.C."/>
            <person name="Klenk H.P."/>
            <person name="Lapidus A."/>
        </authorList>
    </citation>
    <scope>NUCLEOTIDE SEQUENCE [LARGE SCALE GENOMIC DNA]</scope>
    <source>
        <strain evidence="3">DSM 44963</strain>
    </source>
</reference>
<protein>
    <submittedName>
        <fullName evidence="2">Uncharacterized protein</fullName>
    </submittedName>
</protein>